<dbReference type="OrthoDB" id="703529at2"/>
<dbReference type="Proteomes" id="UP000092024">
    <property type="component" value="Unassembled WGS sequence"/>
</dbReference>
<evidence type="ECO:0000313" key="3">
    <source>
        <dbReference type="Proteomes" id="UP000092024"/>
    </source>
</evidence>
<dbReference type="STRING" id="1844972.A7K91_14985"/>
<name>A0A1A5YTH0_9BACL</name>
<organism evidence="2 3">
    <name type="scientific">Paenibacillus oryzae</name>
    <dbReference type="NCBI Taxonomy" id="1844972"/>
    <lineage>
        <taxon>Bacteria</taxon>
        <taxon>Bacillati</taxon>
        <taxon>Bacillota</taxon>
        <taxon>Bacilli</taxon>
        <taxon>Bacillales</taxon>
        <taxon>Paenibacillaceae</taxon>
        <taxon>Paenibacillus</taxon>
    </lineage>
</organism>
<dbReference type="Pfam" id="PF13649">
    <property type="entry name" value="Methyltransf_25"/>
    <property type="match status" value="1"/>
</dbReference>
<comment type="caution">
    <text evidence="2">The sequence shown here is derived from an EMBL/GenBank/DDBJ whole genome shotgun (WGS) entry which is preliminary data.</text>
</comment>
<dbReference type="InterPro" id="IPR041698">
    <property type="entry name" value="Methyltransf_25"/>
</dbReference>
<sequence>MKEYWDNRYQDEGFIWGDKPSSTAQYATVLFLENHVQTVLVPGAGYGRNAKLLSDSFEVDAIELSPKAVLLARKMDNKTNYIEGSLFDLLPNDKKYNAIYCYDLLHLFTQLDRRRIIEACMGQLDRDGVYYFTCFSNEDAAFGIGEEIEENTFEYKKGKIAHFFNKEDLEDHFKNSEIIETGTINEYLEYSNRSTRVYKLRYIFGKKR</sequence>
<dbReference type="AlphaFoldDB" id="A0A1A5YTH0"/>
<keyword evidence="3" id="KW-1185">Reference proteome</keyword>
<dbReference type="SUPFAM" id="SSF53335">
    <property type="entry name" value="S-adenosyl-L-methionine-dependent methyltransferases"/>
    <property type="match status" value="1"/>
</dbReference>
<evidence type="ECO:0000313" key="2">
    <source>
        <dbReference type="EMBL" id="OBR68931.1"/>
    </source>
</evidence>
<dbReference type="Gene3D" id="3.40.50.150">
    <property type="entry name" value="Vaccinia Virus protein VP39"/>
    <property type="match status" value="1"/>
</dbReference>
<gene>
    <name evidence="2" type="ORF">A7K91_14985</name>
</gene>
<protein>
    <recommendedName>
        <fullName evidence="1">Methyltransferase domain-containing protein</fullName>
    </recommendedName>
</protein>
<dbReference type="InterPro" id="IPR029063">
    <property type="entry name" value="SAM-dependent_MTases_sf"/>
</dbReference>
<feature type="domain" description="Methyltransferase" evidence="1">
    <location>
        <begin position="39"/>
        <end position="128"/>
    </location>
</feature>
<reference evidence="2 3" key="1">
    <citation type="submission" date="2016-05" db="EMBL/GenBank/DDBJ databases">
        <title>Paenibacillus oryzae. sp. nov., isolated from the rice root.</title>
        <authorList>
            <person name="Zhang J."/>
            <person name="Zhang X."/>
        </authorList>
    </citation>
    <scope>NUCLEOTIDE SEQUENCE [LARGE SCALE GENOMIC DNA]</scope>
    <source>
        <strain evidence="2 3">1DrF-4</strain>
    </source>
</reference>
<dbReference type="RefSeq" id="WP_068678779.1">
    <property type="nucleotide sequence ID" value="NZ_LYPA01000023.1"/>
</dbReference>
<proteinExistence type="predicted"/>
<dbReference type="EMBL" id="LYPA01000023">
    <property type="protein sequence ID" value="OBR68931.1"/>
    <property type="molecule type" value="Genomic_DNA"/>
</dbReference>
<evidence type="ECO:0000259" key="1">
    <source>
        <dbReference type="Pfam" id="PF13649"/>
    </source>
</evidence>
<dbReference type="CDD" id="cd02440">
    <property type="entry name" value="AdoMet_MTases"/>
    <property type="match status" value="1"/>
</dbReference>
<accession>A0A1A5YTH0</accession>